<dbReference type="InterPro" id="IPR053144">
    <property type="entry name" value="Acetyltransferase_Butenolide"/>
</dbReference>
<dbReference type="PANTHER" id="PTHR43233:SF1">
    <property type="entry name" value="FAMILY N-ACETYLTRANSFERASE, PUTATIVE (AFU_ORTHOLOGUE AFUA_6G03350)-RELATED"/>
    <property type="match status" value="1"/>
</dbReference>
<keyword evidence="3" id="KW-1185">Reference proteome</keyword>
<dbReference type="EMBL" id="PYGD01000008">
    <property type="protein sequence ID" value="PSK90273.1"/>
    <property type="molecule type" value="Genomic_DNA"/>
</dbReference>
<proteinExistence type="predicted"/>
<dbReference type="InterPro" id="IPR016181">
    <property type="entry name" value="Acyl_CoA_acyltransferase"/>
</dbReference>
<reference evidence="2 3" key="1">
    <citation type="submission" date="2018-03" db="EMBL/GenBank/DDBJ databases">
        <title>Genomic Encyclopedia of Type Strains, Phase III (KMG-III): the genomes of soil and plant-associated and newly described type strains.</title>
        <authorList>
            <person name="Whitman W."/>
        </authorList>
    </citation>
    <scope>NUCLEOTIDE SEQUENCE [LARGE SCALE GENOMIC DNA]</scope>
    <source>
        <strain evidence="2 3">CGMCC 1.12700</strain>
    </source>
</reference>
<evidence type="ECO:0000313" key="2">
    <source>
        <dbReference type="EMBL" id="PSK90273.1"/>
    </source>
</evidence>
<dbReference type="PANTHER" id="PTHR43233">
    <property type="entry name" value="FAMILY N-ACETYLTRANSFERASE, PUTATIVE (AFU_ORTHOLOGUE AFUA_6G03350)-RELATED"/>
    <property type="match status" value="1"/>
</dbReference>
<gene>
    <name evidence="2" type="ORF">B0I18_1081</name>
</gene>
<evidence type="ECO:0000313" key="3">
    <source>
        <dbReference type="Proteomes" id="UP000240572"/>
    </source>
</evidence>
<evidence type="ECO:0000259" key="1">
    <source>
        <dbReference type="PROSITE" id="PS51186"/>
    </source>
</evidence>
<keyword evidence="2" id="KW-0808">Transferase</keyword>
<dbReference type="PROSITE" id="PS51186">
    <property type="entry name" value="GNAT"/>
    <property type="match status" value="1"/>
</dbReference>
<dbReference type="GO" id="GO:0016747">
    <property type="term" value="F:acyltransferase activity, transferring groups other than amino-acyl groups"/>
    <property type="evidence" value="ECO:0007669"/>
    <property type="project" value="InterPro"/>
</dbReference>
<dbReference type="Proteomes" id="UP000240572">
    <property type="component" value="Unassembled WGS sequence"/>
</dbReference>
<dbReference type="InterPro" id="IPR000182">
    <property type="entry name" value="GNAT_dom"/>
</dbReference>
<name>A0A2P8CZ85_9BACT</name>
<comment type="caution">
    <text evidence="2">The sequence shown here is derived from an EMBL/GenBank/DDBJ whole genome shotgun (WGS) entry which is preliminary data.</text>
</comment>
<dbReference type="SUPFAM" id="SSF55729">
    <property type="entry name" value="Acyl-CoA N-acyltransferases (Nat)"/>
    <property type="match status" value="1"/>
</dbReference>
<feature type="domain" description="N-acetyltransferase" evidence="1">
    <location>
        <begin position="1"/>
        <end position="134"/>
    </location>
</feature>
<dbReference type="OrthoDB" id="9789605at2"/>
<accession>A0A2P8CZ85</accession>
<dbReference type="Gene3D" id="3.40.630.30">
    <property type="match status" value="1"/>
</dbReference>
<dbReference type="RefSeq" id="WP_106524155.1">
    <property type="nucleotide sequence ID" value="NZ_PYGD01000008.1"/>
</dbReference>
<protein>
    <submittedName>
        <fullName evidence="2">Acetyltransferase (GNAT) family protein</fullName>
    </submittedName>
</protein>
<dbReference type="CDD" id="cd04301">
    <property type="entry name" value="NAT_SF"/>
    <property type="match status" value="1"/>
</dbReference>
<sequence length="134" mass="14396">MITITNEIVPLDTYLQLRVASGLTAKTPAAAAIGLKNSLYAVAVKDGDNYIGMGRVIGDGGCFCQVVDICILPGYQGRGLGKEIMARIRTYIDEQLPEGCYISLLADGKADQLYAQFGFKETMPHSKGMAMKKG</sequence>
<organism evidence="2 3">
    <name type="scientific">Taibaiella chishuiensis</name>
    <dbReference type="NCBI Taxonomy" id="1434707"/>
    <lineage>
        <taxon>Bacteria</taxon>
        <taxon>Pseudomonadati</taxon>
        <taxon>Bacteroidota</taxon>
        <taxon>Chitinophagia</taxon>
        <taxon>Chitinophagales</taxon>
        <taxon>Chitinophagaceae</taxon>
        <taxon>Taibaiella</taxon>
    </lineage>
</organism>
<dbReference type="AlphaFoldDB" id="A0A2P8CZ85"/>
<dbReference type="Pfam" id="PF13508">
    <property type="entry name" value="Acetyltransf_7"/>
    <property type="match status" value="1"/>
</dbReference>